<evidence type="ECO:0000256" key="1">
    <source>
        <dbReference type="SAM" id="MobiDB-lite"/>
    </source>
</evidence>
<sequence length="169" mass="19371">MKRCPGSPILNPPTRNRGVRITKSWIDSLSRVENPSPPPAKRKKTPAAKGPLTKSFDSMIQGHESDLNLAKHRDQRKMIPVLKKKFRIEEVEKNLGRDVRGFTRLKVSSMSSAGDEKTLIYLINSTIDIHKGQLFTLMEPWHSLSHNEEQLVIINPMHYTIREFPSSKY</sequence>
<protein>
    <submittedName>
        <fullName evidence="2">Uncharacterized protein</fullName>
    </submittedName>
</protein>
<accession>A0A0K2SZY5</accession>
<dbReference type="AlphaFoldDB" id="A0A0K2SZY5"/>
<proteinExistence type="predicted"/>
<evidence type="ECO:0000313" key="2">
    <source>
        <dbReference type="EMBL" id="CDW19318.1"/>
    </source>
</evidence>
<reference evidence="2" key="1">
    <citation type="submission" date="2014-05" db="EMBL/GenBank/DDBJ databases">
        <authorList>
            <person name="Chronopoulou M."/>
        </authorList>
    </citation>
    <scope>NUCLEOTIDE SEQUENCE</scope>
    <source>
        <tissue evidence="2">Whole organism</tissue>
    </source>
</reference>
<feature type="region of interest" description="Disordered" evidence="1">
    <location>
        <begin position="1"/>
        <end position="53"/>
    </location>
</feature>
<organism evidence="2">
    <name type="scientific">Lepeophtheirus salmonis</name>
    <name type="common">Salmon louse</name>
    <name type="synonym">Caligus salmonis</name>
    <dbReference type="NCBI Taxonomy" id="72036"/>
    <lineage>
        <taxon>Eukaryota</taxon>
        <taxon>Metazoa</taxon>
        <taxon>Ecdysozoa</taxon>
        <taxon>Arthropoda</taxon>
        <taxon>Crustacea</taxon>
        <taxon>Multicrustacea</taxon>
        <taxon>Hexanauplia</taxon>
        <taxon>Copepoda</taxon>
        <taxon>Siphonostomatoida</taxon>
        <taxon>Caligidae</taxon>
        <taxon>Lepeophtheirus</taxon>
    </lineage>
</organism>
<name>A0A0K2SZY5_LEPSM</name>
<dbReference type="EMBL" id="HACA01001957">
    <property type="protein sequence ID" value="CDW19318.1"/>
    <property type="molecule type" value="Transcribed_RNA"/>
</dbReference>